<comment type="cofactor">
    <cofactor evidence="1 6">
        <name>Zn(2+)</name>
        <dbReference type="ChEBI" id="CHEBI:29105"/>
    </cofactor>
</comment>
<evidence type="ECO:0000256" key="6">
    <source>
        <dbReference type="RuleBase" id="RU361277"/>
    </source>
</evidence>
<keyword evidence="5" id="KW-0560">Oxidoreductase</keyword>
<dbReference type="Gene3D" id="3.40.50.720">
    <property type="entry name" value="NAD(P)-binding Rossmann-like Domain"/>
    <property type="match status" value="1"/>
</dbReference>
<evidence type="ECO:0000313" key="10">
    <source>
        <dbReference type="Proteomes" id="UP000597341"/>
    </source>
</evidence>
<comment type="caution">
    <text evidence="9">The sequence shown here is derived from an EMBL/GenBank/DDBJ whole genome shotgun (WGS) entry which is preliminary data.</text>
</comment>
<keyword evidence="10" id="KW-1185">Reference proteome</keyword>
<dbReference type="InterPro" id="IPR011032">
    <property type="entry name" value="GroES-like_sf"/>
</dbReference>
<dbReference type="PROSITE" id="PS00059">
    <property type="entry name" value="ADH_ZINC"/>
    <property type="match status" value="1"/>
</dbReference>
<proteinExistence type="inferred from homology"/>
<gene>
    <name evidence="9" type="ORF">GCM10011376_26310</name>
</gene>
<evidence type="ECO:0000259" key="8">
    <source>
        <dbReference type="Pfam" id="PF08240"/>
    </source>
</evidence>
<dbReference type="EMBL" id="BNAD01000007">
    <property type="protein sequence ID" value="GHE18021.1"/>
    <property type="molecule type" value="Genomic_DNA"/>
</dbReference>
<sequence length="367" mass="37015">MRITGAVLEEVGRAGPWAETRPLTVGELDLEEPGAGEVLVRITAAGVCHSDLSVVNGDRVRPVPMLLGHEASGRVVAHGPGVSDLAVDQQVVMTFLPRCGECAACATGGRLPCLPGSASNMAGELLGGGRRLSRDGAPVYHHLGVSAFATHAVVDTRSVVAVEDDVPPDVAAVLGCAVLTGGGALLNAAPPGPGQSVMVVGLGGVGMAALLTALALGRGDVVAVDGVAAKRDHARELGATTVLDPGELASSGVRCDVVVEAAGNARAFESAVAATAPGGRTVTVGLPPPDAVAGVSPLLLVAEARTVIGSYLGSAVPARDIPVFAQWWREGRLPVEALVSSRIGLDDINRAMDELAAGTALRQIIEL</sequence>
<keyword evidence="4 6" id="KW-0862">Zinc</keyword>
<dbReference type="RefSeq" id="WP_191279938.1">
    <property type="nucleotide sequence ID" value="NZ_BNAD01000007.1"/>
</dbReference>
<comment type="similarity">
    <text evidence="2 6">Belongs to the zinc-containing alcohol dehydrogenase family.</text>
</comment>
<dbReference type="Pfam" id="PF00107">
    <property type="entry name" value="ADH_zinc_N"/>
    <property type="match status" value="1"/>
</dbReference>
<organism evidence="9 10">
    <name type="scientific">Nocardioides flavus</name>
    <name type="common">ex Wang et al. 2016</name>
    <dbReference type="NCBI Taxonomy" id="2058780"/>
    <lineage>
        <taxon>Bacteria</taxon>
        <taxon>Bacillati</taxon>
        <taxon>Actinomycetota</taxon>
        <taxon>Actinomycetes</taxon>
        <taxon>Propionibacteriales</taxon>
        <taxon>Nocardioidaceae</taxon>
        <taxon>Nocardioides</taxon>
    </lineage>
</organism>
<evidence type="ECO:0000313" key="9">
    <source>
        <dbReference type="EMBL" id="GHE18021.1"/>
    </source>
</evidence>
<dbReference type="PANTHER" id="PTHR43350">
    <property type="entry name" value="NAD-DEPENDENT ALCOHOL DEHYDROGENASE"/>
    <property type="match status" value="1"/>
</dbReference>
<evidence type="ECO:0000259" key="7">
    <source>
        <dbReference type="Pfam" id="PF00107"/>
    </source>
</evidence>
<reference evidence="10" key="1">
    <citation type="journal article" date="2019" name="Int. J. Syst. Evol. Microbiol.">
        <title>The Global Catalogue of Microorganisms (GCM) 10K type strain sequencing project: providing services to taxonomists for standard genome sequencing and annotation.</title>
        <authorList>
            <consortium name="The Broad Institute Genomics Platform"/>
            <consortium name="The Broad Institute Genome Sequencing Center for Infectious Disease"/>
            <person name="Wu L."/>
            <person name="Ma J."/>
        </authorList>
    </citation>
    <scope>NUCLEOTIDE SEQUENCE [LARGE SCALE GENOMIC DNA]</scope>
    <source>
        <strain evidence="10">CGMCC 1.12791</strain>
    </source>
</reference>
<dbReference type="InterPro" id="IPR013154">
    <property type="entry name" value="ADH-like_N"/>
</dbReference>
<evidence type="ECO:0000256" key="2">
    <source>
        <dbReference type="ARBA" id="ARBA00008072"/>
    </source>
</evidence>
<name>A0ABQ3HLC0_9ACTN</name>
<dbReference type="InterPro" id="IPR036291">
    <property type="entry name" value="NAD(P)-bd_dom_sf"/>
</dbReference>
<dbReference type="Proteomes" id="UP000597341">
    <property type="component" value="Unassembled WGS sequence"/>
</dbReference>
<dbReference type="Pfam" id="PF08240">
    <property type="entry name" value="ADH_N"/>
    <property type="match status" value="1"/>
</dbReference>
<evidence type="ECO:0000256" key="3">
    <source>
        <dbReference type="ARBA" id="ARBA00022723"/>
    </source>
</evidence>
<dbReference type="Gene3D" id="3.90.180.10">
    <property type="entry name" value="Medium-chain alcohol dehydrogenases, catalytic domain"/>
    <property type="match status" value="1"/>
</dbReference>
<feature type="domain" description="Alcohol dehydrogenase-like N-terminal" evidence="8">
    <location>
        <begin position="34"/>
        <end position="163"/>
    </location>
</feature>
<evidence type="ECO:0000256" key="4">
    <source>
        <dbReference type="ARBA" id="ARBA00022833"/>
    </source>
</evidence>
<protein>
    <submittedName>
        <fullName evidence="9">Alcohol dehydrogenase</fullName>
    </submittedName>
</protein>
<dbReference type="InterPro" id="IPR013149">
    <property type="entry name" value="ADH-like_C"/>
</dbReference>
<evidence type="ECO:0000256" key="5">
    <source>
        <dbReference type="ARBA" id="ARBA00023002"/>
    </source>
</evidence>
<accession>A0ABQ3HLC0</accession>
<keyword evidence="3 6" id="KW-0479">Metal-binding</keyword>
<dbReference type="InterPro" id="IPR002328">
    <property type="entry name" value="ADH_Zn_CS"/>
</dbReference>
<evidence type="ECO:0000256" key="1">
    <source>
        <dbReference type="ARBA" id="ARBA00001947"/>
    </source>
</evidence>
<dbReference type="PANTHER" id="PTHR43350:SF21">
    <property type="entry name" value="S-NITROSOMYCOTHIOL REDUCTASE MSCR"/>
    <property type="match status" value="1"/>
</dbReference>
<dbReference type="SUPFAM" id="SSF50129">
    <property type="entry name" value="GroES-like"/>
    <property type="match status" value="2"/>
</dbReference>
<dbReference type="SUPFAM" id="SSF51735">
    <property type="entry name" value="NAD(P)-binding Rossmann-fold domains"/>
    <property type="match status" value="1"/>
</dbReference>
<feature type="domain" description="Alcohol dehydrogenase-like C-terminal" evidence="7">
    <location>
        <begin position="204"/>
        <end position="318"/>
    </location>
</feature>